<dbReference type="Gene3D" id="3.90.550.10">
    <property type="entry name" value="Spore Coat Polysaccharide Biosynthesis Protein SpsA, Chain A"/>
    <property type="match status" value="1"/>
</dbReference>
<dbReference type="PATRIC" id="fig|1206767.3.peg.1604"/>
<evidence type="ECO:0000256" key="2">
    <source>
        <dbReference type="ARBA" id="ARBA00022676"/>
    </source>
</evidence>
<dbReference type="AlphaFoldDB" id="K6GEV9"/>
<evidence type="ECO:0000256" key="1">
    <source>
        <dbReference type="ARBA" id="ARBA00006739"/>
    </source>
</evidence>
<dbReference type="EMBL" id="ALAO01000126">
    <property type="protein sequence ID" value="EKO39619.1"/>
    <property type="molecule type" value="Genomic_DNA"/>
</dbReference>
<dbReference type="GO" id="GO:0016757">
    <property type="term" value="F:glycosyltransferase activity"/>
    <property type="evidence" value="ECO:0007669"/>
    <property type="project" value="UniProtKB-KW"/>
</dbReference>
<gene>
    <name evidence="6" type="ORF">B193_1639</name>
</gene>
<evidence type="ECO:0000259" key="5">
    <source>
        <dbReference type="Pfam" id="PF00535"/>
    </source>
</evidence>
<sequence>MTTQIWFDAPGFPQTLADLLLAGTLGRDHLLRAAAMAQAAGEKTPNIADWPRLRRQLLAAALEEDPLYGPTAAALTKALRATPPGRIDPAFTALVETVAARFRPPESVAYFERLLTGGNVGRIDAYLENEIRNSRAALFWLHIALHRAILGRDFDRAAALAELALSGDLTPLGHKVAGDLALLRGDAPAALAAYDAAQALAPWPAGMFRHPLAALAAGREDLAATALADLLRLMPEHVSAGLALYDLASGRRRRLGRLTGDLCVALYTFNKADDLDKTLASLFASDFSVVDGAVRMLLLDNASSDATPDVIAAWAGRVGNERLAAIRLPVNIGAPAARNWLTSDDQLAQGAHVAYLDDDVDLPADWLARLATAAEAYPEAGVWGCRVMDAANPAIAQGVDAMLLPPEPGQEEPQLSGLHAQGFDFGGFAHLRPCLTVMGCCHLFRRERLLGAGGFDIRFSPSQYDDVDHDWRLALAGRPPVYQGHLAVAHRRPAPALARQRPDQLAGGQANWQKLAAKHAGRYAAMAAAQRETAASDLRRKFEELAGAGPGPGAASSAGTTSRV</sequence>
<dbReference type="Proteomes" id="UP000006272">
    <property type="component" value="Unassembled WGS sequence"/>
</dbReference>
<comment type="similarity">
    <text evidence="1">Belongs to the glycosyltransferase 2 family.</text>
</comment>
<feature type="domain" description="Glycosyltransferase 2-like" evidence="5">
    <location>
        <begin position="264"/>
        <end position="425"/>
    </location>
</feature>
<keyword evidence="2" id="KW-0328">Glycosyltransferase</keyword>
<comment type="caution">
    <text evidence="6">The sequence shown here is derived from an EMBL/GenBank/DDBJ whole genome shotgun (WGS) entry which is preliminary data.</text>
</comment>
<dbReference type="Pfam" id="PF00535">
    <property type="entry name" value="Glycos_transf_2"/>
    <property type="match status" value="1"/>
</dbReference>
<dbReference type="SUPFAM" id="SSF53448">
    <property type="entry name" value="Nucleotide-diphospho-sugar transferases"/>
    <property type="match status" value="1"/>
</dbReference>
<keyword evidence="3 6" id="KW-0808">Transferase</keyword>
<evidence type="ECO:0000313" key="6">
    <source>
        <dbReference type="EMBL" id="EKO39619.1"/>
    </source>
</evidence>
<reference evidence="6 7" key="1">
    <citation type="submission" date="2012-07" db="EMBL/GenBank/DDBJ databases">
        <title>Draft genome sequence of Desulfovibrio magneticus str. Maddingley MBC34 obtained from a metagenomic sequence of a methanogenic enrichment isolated from coal-seam formation water in Victoria, Australia.</title>
        <authorList>
            <person name="Greenfield P."/>
            <person name="Hendry P."/>
            <person name="Li D."/>
            <person name="Rosewarne C.P."/>
            <person name="Tran-Dinh N."/>
            <person name="Elbourne L.D.H."/>
            <person name="Paulsen I.T."/>
            <person name="Midgley D.J."/>
        </authorList>
    </citation>
    <scope>NUCLEOTIDE SEQUENCE [LARGE SCALE GENOMIC DNA]</scope>
    <source>
        <strain evidence="7">Maddingley MBC34</strain>
    </source>
</reference>
<dbReference type="InterPro" id="IPR029044">
    <property type="entry name" value="Nucleotide-diphossugar_trans"/>
</dbReference>
<accession>K6GEV9</accession>
<evidence type="ECO:0000313" key="7">
    <source>
        <dbReference type="Proteomes" id="UP000006272"/>
    </source>
</evidence>
<dbReference type="PANTHER" id="PTHR43179:SF12">
    <property type="entry name" value="GALACTOFURANOSYLTRANSFERASE GLFT2"/>
    <property type="match status" value="1"/>
</dbReference>
<name>K6GEV9_9BACT</name>
<feature type="compositionally biased region" description="Low complexity" evidence="4">
    <location>
        <begin position="553"/>
        <end position="564"/>
    </location>
</feature>
<evidence type="ECO:0000256" key="3">
    <source>
        <dbReference type="ARBA" id="ARBA00022679"/>
    </source>
</evidence>
<evidence type="ECO:0000256" key="4">
    <source>
        <dbReference type="SAM" id="MobiDB-lite"/>
    </source>
</evidence>
<proteinExistence type="inferred from homology"/>
<dbReference type="InterPro" id="IPR001173">
    <property type="entry name" value="Glyco_trans_2-like"/>
</dbReference>
<dbReference type="PANTHER" id="PTHR43179">
    <property type="entry name" value="RHAMNOSYLTRANSFERASE WBBL"/>
    <property type="match status" value="1"/>
</dbReference>
<protein>
    <submittedName>
        <fullName evidence="6">Putative glycosyltransferase</fullName>
    </submittedName>
</protein>
<organism evidence="6 7">
    <name type="scientific">Solidesulfovibrio magneticus str. Maddingley MBC34</name>
    <dbReference type="NCBI Taxonomy" id="1206767"/>
    <lineage>
        <taxon>Bacteria</taxon>
        <taxon>Pseudomonadati</taxon>
        <taxon>Thermodesulfobacteriota</taxon>
        <taxon>Desulfovibrionia</taxon>
        <taxon>Desulfovibrionales</taxon>
        <taxon>Desulfovibrionaceae</taxon>
        <taxon>Solidesulfovibrio</taxon>
    </lineage>
</organism>
<feature type="region of interest" description="Disordered" evidence="4">
    <location>
        <begin position="543"/>
        <end position="564"/>
    </location>
</feature>